<evidence type="ECO:0000313" key="4">
    <source>
        <dbReference type="Proteomes" id="UP000599391"/>
    </source>
</evidence>
<dbReference type="RefSeq" id="WP_214439539.1">
    <property type="nucleotide sequence ID" value="NZ_JAECZB010000027.1"/>
</dbReference>
<dbReference type="InterPro" id="IPR043128">
    <property type="entry name" value="Rev_trsase/Diguanyl_cyclase"/>
</dbReference>
<dbReference type="NCBIfam" id="TIGR00254">
    <property type="entry name" value="GGDEF"/>
    <property type="match status" value="1"/>
</dbReference>
<keyword evidence="1" id="KW-0812">Transmembrane</keyword>
<dbReference type="EMBL" id="JAECZB010000027">
    <property type="protein sequence ID" value="MBH8553250.1"/>
    <property type="molecule type" value="Genomic_DNA"/>
</dbReference>
<feature type="transmembrane region" description="Helical" evidence="1">
    <location>
        <begin position="12"/>
        <end position="29"/>
    </location>
</feature>
<proteinExistence type="predicted"/>
<dbReference type="CDD" id="cd01949">
    <property type="entry name" value="GGDEF"/>
    <property type="match status" value="1"/>
</dbReference>
<protein>
    <submittedName>
        <fullName evidence="3">GGDEF domain-containing protein</fullName>
    </submittedName>
</protein>
<keyword evidence="1" id="KW-0472">Membrane</keyword>
<sequence length="286" mass="32143">MYLIKKLDAKPKSFSILLSICLTGIMGLIDHYIPSDMSVSILYLFPVGIATWIGGNYTGLLISIISSIIWLIVNPKPLSCSSAFFVPYWNTVVNLAFFLFTNYLLSELKYTLKNLEKLARTDALTGLINRMFFLELAKREINQALRHQESLTLAYIDIDDFKKVNDQFGHGVGDRLLCLVADVAQNTLRKIDIVARIGGDEFAILLPRTSYESAEVVLYRVQKVLVASMKQQGFSVTFSIGAITFSDPPESVTEMIEKADHLMYFAKKKGKNLLQHELAVTLQDVT</sequence>
<evidence type="ECO:0000313" key="3">
    <source>
        <dbReference type="EMBL" id="MBH8553250.1"/>
    </source>
</evidence>
<dbReference type="InterPro" id="IPR050469">
    <property type="entry name" value="Diguanylate_Cyclase"/>
</dbReference>
<dbReference type="InterPro" id="IPR029787">
    <property type="entry name" value="Nucleotide_cyclase"/>
</dbReference>
<dbReference type="FunFam" id="3.30.70.270:FF:000001">
    <property type="entry name" value="Diguanylate cyclase domain protein"/>
    <property type="match status" value="1"/>
</dbReference>
<comment type="caution">
    <text evidence="3">The sequence shown here is derived from an EMBL/GenBank/DDBJ whole genome shotgun (WGS) entry which is preliminary data.</text>
</comment>
<dbReference type="AlphaFoldDB" id="A0A8J7L0F9"/>
<dbReference type="PANTHER" id="PTHR45138:SF9">
    <property type="entry name" value="DIGUANYLATE CYCLASE DGCM-RELATED"/>
    <property type="match status" value="1"/>
</dbReference>
<name>A0A8J7L0F9_9CYAN</name>
<accession>A0A8J7L0F9</accession>
<dbReference type="Gene3D" id="1.20.120.620">
    <property type="entry name" value="Backbone structure of the membrane domain of e. Coli histidine kinase receptor kdpd"/>
    <property type="match status" value="1"/>
</dbReference>
<keyword evidence="4" id="KW-1185">Reference proteome</keyword>
<dbReference type="PANTHER" id="PTHR45138">
    <property type="entry name" value="REGULATORY COMPONENTS OF SENSORY TRANSDUCTION SYSTEM"/>
    <property type="match status" value="1"/>
</dbReference>
<dbReference type="PROSITE" id="PS50887">
    <property type="entry name" value="GGDEF"/>
    <property type="match status" value="1"/>
</dbReference>
<dbReference type="Gene3D" id="3.30.70.270">
    <property type="match status" value="1"/>
</dbReference>
<gene>
    <name evidence="3" type="ORF">I8751_12885</name>
</gene>
<dbReference type="InterPro" id="IPR000160">
    <property type="entry name" value="GGDEF_dom"/>
</dbReference>
<dbReference type="SMART" id="SM00267">
    <property type="entry name" value="GGDEF"/>
    <property type="match status" value="1"/>
</dbReference>
<evidence type="ECO:0000256" key="1">
    <source>
        <dbReference type="SAM" id="Phobius"/>
    </source>
</evidence>
<evidence type="ECO:0000259" key="2">
    <source>
        <dbReference type="PROSITE" id="PS50887"/>
    </source>
</evidence>
<reference evidence="3 4" key="1">
    <citation type="journal article" date="2021" name="Int. J. Syst. Evol. Microbiol.">
        <title>Amazonocrinis nigriterrae gen. nov., sp. nov., Atlanticothrix silvestris gen. nov., sp. nov. and Dendronalium phyllosphericum gen. nov., sp. nov., nostocacean cyanobacteria from Brazilian environments.</title>
        <authorList>
            <person name="Alvarenga D.O."/>
            <person name="Andreote A.P.D."/>
            <person name="Branco L.H.Z."/>
            <person name="Delbaje E."/>
            <person name="Cruz R.B."/>
            <person name="Varani A.M."/>
            <person name="Fiore M.F."/>
        </authorList>
    </citation>
    <scope>NUCLEOTIDE SEQUENCE [LARGE SCALE GENOMIC DNA]</scope>
    <source>
        <strain evidence="3 4">CENA357</strain>
    </source>
</reference>
<feature type="domain" description="GGDEF" evidence="2">
    <location>
        <begin position="149"/>
        <end position="279"/>
    </location>
</feature>
<feature type="transmembrane region" description="Helical" evidence="1">
    <location>
        <begin position="85"/>
        <end position="105"/>
    </location>
</feature>
<dbReference type="Pfam" id="PF00990">
    <property type="entry name" value="GGDEF"/>
    <property type="match status" value="1"/>
</dbReference>
<keyword evidence="1" id="KW-1133">Transmembrane helix</keyword>
<dbReference type="GO" id="GO:0052621">
    <property type="term" value="F:diguanylate cyclase activity"/>
    <property type="evidence" value="ECO:0007669"/>
    <property type="project" value="TreeGrafter"/>
</dbReference>
<dbReference type="Proteomes" id="UP000599391">
    <property type="component" value="Unassembled WGS sequence"/>
</dbReference>
<organism evidence="3 4">
    <name type="scientific">Atlanticothrix silvestris CENA357</name>
    <dbReference type="NCBI Taxonomy" id="1725252"/>
    <lineage>
        <taxon>Bacteria</taxon>
        <taxon>Bacillati</taxon>
        <taxon>Cyanobacteriota</taxon>
        <taxon>Cyanophyceae</taxon>
        <taxon>Nostocales</taxon>
        <taxon>Nodulariaceae</taxon>
        <taxon>Atlanticothrix</taxon>
        <taxon>Atlanticothrix silvestris</taxon>
    </lineage>
</organism>
<feature type="transmembrane region" description="Helical" evidence="1">
    <location>
        <begin position="41"/>
        <end position="73"/>
    </location>
</feature>
<dbReference type="InterPro" id="IPR038318">
    <property type="entry name" value="KdpD_sf"/>
</dbReference>
<dbReference type="SUPFAM" id="SSF55073">
    <property type="entry name" value="Nucleotide cyclase"/>
    <property type="match status" value="1"/>
</dbReference>